<evidence type="ECO:0000313" key="2">
    <source>
        <dbReference type="EMBL" id="PDX82018.1"/>
    </source>
</evidence>
<feature type="region of interest" description="Disordered" evidence="1">
    <location>
        <begin position="85"/>
        <end position="109"/>
    </location>
</feature>
<sequence>MLFGRRKPGYTTTVDASADPEQVVLDLQKAEMAAKKKPKAEVFDINAASETARRLKETGSTFDGAAAKAGEDVIAVVERETGELAAKQAAENASAPAETPAEAAPDTDSTAKPELLDFLAAAPEAENDPYADQPTQTAPELPELTPAQELAGYIRSRSAAAQVTSHALLVTEVENADELLAQMPQDPQCEDIVARAGAKDTYYYSNANMSDNYAMIAQLIEDEDLCAMFAEMVRFNARIYPSATPLRYFRRSPYGLSPEEVEQTWKAMQGKPEFSDIEELTNNQNERFLFSTQYLTRRYAKAISDVDEWTD</sequence>
<dbReference type="EMBL" id="NMTY01000004">
    <property type="protein sequence ID" value="PDX82018.1"/>
    <property type="molecule type" value="Genomic_DNA"/>
</dbReference>
<evidence type="ECO:0000313" key="3">
    <source>
        <dbReference type="Proteomes" id="UP000220005"/>
    </source>
</evidence>
<dbReference type="Proteomes" id="UP000220005">
    <property type="component" value="Unassembled WGS sequence"/>
</dbReference>
<evidence type="ECO:0000256" key="1">
    <source>
        <dbReference type="SAM" id="MobiDB-lite"/>
    </source>
</evidence>
<proteinExistence type="predicted"/>
<protein>
    <submittedName>
        <fullName evidence="2">Uncharacterized protein</fullName>
    </submittedName>
</protein>
<accession>A0A2A7ASM6</accession>
<feature type="compositionally biased region" description="Low complexity" evidence="1">
    <location>
        <begin position="85"/>
        <end position="104"/>
    </location>
</feature>
<reference evidence="2 3" key="1">
    <citation type="journal article" date="2017" name="Front. Microbiol.">
        <title>New Insights into the Diversity of the Genus Faecalibacterium.</title>
        <authorList>
            <person name="Benevides L."/>
            <person name="Burman S."/>
            <person name="Martin R."/>
            <person name="Robert V."/>
            <person name="Thomas M."/>
            <person name="Miquel S."/>
            <person name="Chain F."/>
            <person name="Sokol H."/>
            <person name="Bermudez-Humaran L.G."/>
            <person name="Morrison M."/>
            <person name="Langella P."/>
            <person name="Azevedo V.A."/>
            <person name="Chatel J.M."/>
            <person name="Soares S."/>
        </authorList>
    </citation>
    <scope>NUCLEOTIDE SEQUENCE [LARGE SCALE GENOMIC DNA]</scope>
    <source>
        <strain evidence="2 3">CNCM I 4575</strain>
    </source>
</reference>
<dbReference type="AlphaFoldDB" id="A0A2A7ASM6"/>
<organism evidence="2 3">
    <name type="scientific">Faecalibacterium prausnitzii</name>
    <dbReference type="NCBI Taxonomy" id="853"/>
    <lineage>
        <taxon>Bacteria</taxon>
        <taxon>Bacillati</taxon>
        <taxon>Bacillota</taxon>
        <taxon>Clostridia</taxon>
        <taxon>Eubacteriales</taxon>
        <taxon>Oscillospiraceae</taxon>
        <taxon>Faecalibacterium</taxon>
    </lineage>
</organism>
<name>A0A2A7ASM6_9FIRM</name>
<comment type="caution">
    <text evidence="2">The sequence shown here is derived from an EMBL/GenBank/DDBJ whole genome shotgun (WGS) entry which is preliminary data.</text>
</comment>
<dbReference type="RefSeq" id="WP_097838561.1">
    <property type="nucleotide sequence ID" value="NZ_NMTY01000004.1"/>
</dbReference>
<gene>
    <name evidence="2" type="ORF">CGS58_00680</name>
</gene>